<proteinExistence type="predicted"/>
<accession>A0A067PNF4</accession>
<dbReference type="OrthoDB" id="3262817at2759"/>
<dbReference type="InParanoid" id="A0A067PNF4"/>
<feature type="compositionally biased region" description="Basic and acidic residues" evidence="1">
    <location>
        <begin position="127"/>
        <end position="139"/>
    </location>
</feature>
<evidence type="ECO:0000313" key="3">
    <source>
        <dbReference type="Proteomes" id="UP000027265"/>
    </source>
</evidence>
<dbReference type="Proteomes" id="UP000027265">
    <property type="component" value="Unassembled WGS sequence"/>
</dbReference>
<feature type="compositionally biased region" description="Polar residues" evidence="1">
    <location>
        <begin position="156"/>
        <end position="175"/>
    </location>
</feature>
<evidence type="ECO:0000256" key="1">
    <source>
        <dbReference type="SAM" id="MobiDB-lite"/>
    </source>
</evidence>
<dbReference type="EMBL" id="KL197722">
    <property type="protein sequence ID" value="KDQ56333.1"/>
    <property type="molecule type" value="Genomic_DNA"/>
</dbReference>
<dbReference type="STRING" id="933084.A0A067PNF4"/>
<gene>
    <name evidence="2" type="ORF">JAAARDRAFT_59224</name>
</gene>
<reference evidence="3" key="1">
    <citation type="journal article" date="2014" name="Proc. Natl. Acad. Sci. U.S.A.">
        <title>Extensive sampling of basidiomycete genomes demonstrates inadequacy of the white-rot/brown-rot paradigm for wood decay fungi.</title>
        <authorList>
            <person name="Riley R."/>
            <person name="Salamov A.A."/>
            <person name="Brown D.W."/>
            <person name="Nagy L.G."/>
            <person name="Floudas D."/>
            <person name="Held B.W."/>
            <person name="Levasseur A."/>
            <person name="Lombard V."/>
            <person name="Morin E."/>
            <person name="Otillar R."/>
            <person name="Lindquist E.A."/>
            <person name="Sun H."/>
            <person name="LaButti K.M."/>
            <person name="Schmutz J."/>
            <person name="Jabbour D."/>
            <person name="Luo H."/>
            <person name="Baker S.E."/>
            <person name="Pisabarro A.G."/>
            <person name="Walton J.D."/>
            <person name="Blanchette R.A."/>
            <person name="Henrissat B."/>
            <person name="Martin F."/>
            <person name="Cullen D."/>
            <person name="Hibbett D.S."/>
            <person name="Grigoriev I.V."/>
        </authorList>
    </citation>
    <scope>NUCLEOTIDE SEQUENCE [LARGE SCALE GENOMIC DNA]</scope>
    <source>
        <strain evidence="3">MUCL 33604</strain>
    </source>
</reference>
<evidence type="ECO:0000313" key="2">
    <source>
        <dbReference type="EMBL" id="KDQ56333.1"/>
    </source>
</evidence>
<keyword evidence="3" id="KW-1185">Reference proteome</keyword>
<feature type="compositionally biased region" description="Polar residues" evidence="1">
    <location>
        <begin position="196"/>
        <end position="214"/>
    </location>
</feature>
<dbReference type="AlphaFoldDB" id="A0A067PNF4"/>
<dbReference type="HOGENOM" id="CLU_783165_0_0_1"/>
<feature type="region of interest" description="Disordered" evidence="1">
    <location>
        <begin position="280"/>
        <end position="307"/>
    </location>
</feature>
<feature type="region of interest" description="Disordered" evidence="1">
    <location>
        <begin position="94"/>
        <end position="263"/>
    </location>
</feature>
<organism evidence="2 3">
    <name type="scientific">Jaapia argillacea MUCL 33604</name>
    <dbReference type="NCBI Taxonomy" id="933084"/>
    <lineage>
        <taxon>Eukaryota</taxon>
        <taxon>Fungi</taxon>
        <taxon>Dikarya</taxon>
        <taxon>Basidiomycota</taxon>
        <taxon>Agaricomycotina</taxon>
        <taxon>Agaricomycetes</taxon>
        <taxon>Agaricomycetidae</taxon>
        <taxon>Jaapiales</taxon>
        <taxon>Jaapiaceae</taxon>
        <taxon>Jaapia</taxon>
    </lineage>
</organism>
<protein>
    <submittedName>
        <fullName evidence="2">Uncharacterized protein</fullName>
    </submittedName>
</protein>
<sequence>MLFHSDLDPDVKSTVPLVVLSYSGQREIVALPKTYDETEQLVREVFELDSGHRIRFQTRDFASSGGELSFVNRSGWAGVHPLLSTLFIVSIGERQGPSKRPTAATASESPREGKRRRVEHSPSPVQRRHEPVGITRDGKNPAGSSNKGKQKAVEPESTSQALPEASSATDATLNALSREEEDEDLYASFDEGPTGVDSSDVATSQGVLPSSSPQEKFRPPVAQPLVRNGGGSSFRPGMMTPPSPPAPRTQTPEEEPPSVQVKQEQLEVLTKSESEAQLADNGVDGEESQEQPPPSQVGSSSKKPKFQITIEHPPTGSASIFKTSGNSLVSKVLKAACKSFELDFDKAKLLMIVMEEHEMVCQNDDTMAATGAAEGSTFIVKVEDDQEPEDLQEEESFID</sequence>
<name>A0A067PNF4_9AGAM</name>